<dbReference type="SUPFAM" id="SSF52218">
    <property type="entry name" value="Flavoproteins"/>
    <property type="match status" value="1"/>
</dbReference>
<name>A0A9N7MPP7_STRHE</name>
<dbReference type="GO" id="GO:0016020">
    <property type="term" value="C:membrane"/>
    <property type="evidence" value="ECO:0007669"/>
    <property type="project" value="TreeGrafter"/>
</dbReference>
<dbReference type="Gene3D" id="3.40.50.360">
    <property type="match status" value="1"/>
</dbReference>
<proteinExistence type="inferred from homology"/>
<dbReference type="OrthoDB" id="504689at2759"/>
<dbReference type="PANTHER" id="PTHR30546:SF23">
    <property type="entry name" value="FLAVOPROTEIN-LIKE PROTEIN YCP4-RELATED"/>
    <property type="match status" value="1"/>
</dbReference>
<sequence>MLCLFCKLAIAQIKSFSTSSVEEKVEVLKKQTDSSGELNNNTLVEYNPDSGRCNPFVLEGRSECESASIMDFPSKGQDILHDRSESTSVMDFHHQMIFVPIGYTFGACMFEMEKVKVEALYDAGTFAGDSSRQPYEIENEQAFHQGKYIATIANKLNGAA</sequence>
<evidence type="ECO:0000313" key="3">
    <source>
        <dbReference type="Proteomes" id="UP001153555"/>
    </source>
</evidence>
<dbReference type="EMBL" id="CACSLK010011299">
    <property type="protein sequence ID" value="CAA0813011.1"/>
    <property type="molecule type" value="Genomic_DNA"/>
</dbReference>
<comment type="caution">
    <text evidence="2">The sequence shown here is derived from an EMBL/GenBank/DDBJ whole genome shotgun (WGS) entry which is preliminary data.</text>
</comment>
<dbReference type="Proteomes" id="UP001153555">
    <property type="component" value="Unassembled WGS sequence"/>
</dbReference>
<reference evidence="2" key="1">
    <citation type="submission" date="2019-12" db="EMBL/GenBank/DDBJ databases">
        <authorList>
            <person name="Scholes J."/>
        </authorList>
    </citation>
    <scope>NUCLEOTIDE SEQUENCE</scope>
</reference>
<protein>
    <submittedName>
        <fullName evidence="2">Probable NAD(P)H dehydrogenase (Quinone) FQR1-like 1</fullName>
    </submittedName>
</protein>
<evidence type="ECO:0000313" key="2">
    <source>
        <dbReference type="EMBL" id="CAA0813011.1"/>
    </source>
</evidence>
<dbReference type="PANTHER" id="PTHR30546">
    <property type="entry name" value="FLAVODOXIN-RELATED PROTEIN WRBA-RELATED"/>
    <property type="match status" value="1"/>
</dbReference>
<accession>A0A9N7MPP7</accession>
<gene>
    <name evidence="2" type="ORF">SHERM_13570</name>
</gene>
<comment type="similarity">
    <text evidence="1">Belongs to the WrbA family.</text>
</comment>
<dbReference type="GO" id="GO:0003955">
    <property type="term" value="F:NAD(P)H dehydrogenase (quinone) activity"/>
    <property type="evidence" value="ECO:0007669"/>
    <property type="project" value="TreeGrafter"/>
</dbReference>
<dbReference type="AlphaFoldDB" id="A0A9N7MPP7"/>
<keyword evidence="3" id="KW-1185">Reference proteome</keyword>
<dbReference type="InterPro" id="IPR029039">
    <property type="entry name" value="Flavoprotein-like_sf"/>
</dbReference>
<evidence type="ECO:0000256" key="1">
    <source>
        <dbReference type="ARBA" id="ARBA00006961"/>
    </source>
</evidence>
<organism evidence="2 3">
    <name type="scientific">Striga hermonthica</name>
    <name type="common">Purple witchweed</name>
    <name type="synonym">Buchnera hermonthica</name>
    <dbReference type="NCBI Taxonomy" id="68872"/>
    <lineage>
        <taxon>Eukaryota</taxon>
        <taxon>Viridiplantae</taxon>
        <taxon>Streptophyta</taxon>
        <taxon>Embryophyta</taxon>
        <taxon>Tracheophyta</taxon>
        <taxon>Spermatophyta</taxon>
        <taxon>Magnoliopsida</taxon>
        <taxon>eudicotyledons</taxon>
        <taxon>Gunneridae</taxon>
        <taxon>Pentapetalae</taxon>
        <taxon>asterids</taxon>
        <taxon>lamiids</taxon>
        <taxon>Lamiales</taxon>
        <taxon>Orobanchaceae</taxon>
        <taxon>Buchnereae</taxon>
        <taxon>Striga</taxon>
    </lineage>
</organism>